<keyword evidence="1" id="KW-1133">Transmembrane helix</keyword>
<protein>
    <submittedName>
        <fullName evidence="2">Uncharacterized protein</fullName>
    </submittedName>
</protein>
<name>A0ABW9ZW52_9BACT</name>
<feature type="transmembrane region" description="Helical" evidence="1">
    <location>
        <begin position="12"/>
        <end position="34"/>
    </location>
</feature>
<evidence type="ECO:0000313" key="2">
    <source>
        <dbReference type="EMBL" id="NCI51355.1"/>
    </source>
</evidence>
<feature type="transmembrane region" description="Helical" evidence="1">
    <location>
        <begin position="46"/>
        <end position="67"/>
    </location>
</feature>
<sequence length="157" mass="17217">MTKTISVSVVIAYLLGILALIAQMGYALLFGSLLPSNEYNLLVESILIAGAGGVLYCLRGVYLNYCVRKNWDSDWMVWYLIRPVASLICGGVSFLFLKAGLLVLEAKKETDATNLGFFALAFIAGLNVDKFIMKIEELAKATWGIEKSRSAGENDNH</sequence>
<keyword evidence="1" id="KW-0812">Transmembrane</keyword>
<comment type="caution">
    <text evidence="2">The sequence shown here is derived from an EMBL/GenBank/DDBJ whole genome shotgun (WGS) entry which is preliminary data.</text>
</comment>
<reference evidence="2 3" key="1">
    <citation type="submission" date="2020-01" db="EMBL/GenBank/DDBJ databases">
        <title>Genome analysis.</title>
        <authorList>
            <person name="Wu S."/>
            <person name="Wang G."/>
        </authorList>
    </citation>
    <scope>NUCLEOTIDE SEQUENCE [LARGE SCALE GENOMIC DNA]</scope>
    <source>
        <strain evidence="2 3">SYL130</strain>
    </source>
</reference>
<feature type="transmembrane region" description="Helical" evidence="1">
    <location>
        <begin position="115"/>
        <end position="132"/>
    </location>
</feature>
<proteinExistence type="predicted"/>
<dbReference type="RefSeq" id="WP_161819640.1">
    <property type="nucleotide sequence ID" value="NZ_JAACJS010000015.1"/>
</dbReference>
<evidence type="ECO:0000313" key="3">
    <source>
        <dbReference type="Proteomes" id="UP000753802"/>
    </source>
</evidence>
<accession>A0ABW9ZW52</accession>
<gene>
    <name evidence="2" type="ORF">GWC95_15610</name>
</gene>
<dbReference type="Proteomes" id="UP000753802">
    <property type="component" value="Unassembled WGS sequence"/>
</dbReference>
<dbReference type="EMBL" id="JAACJS010000015">
    <property type="protein sequence ID" value="NCI51355.1"/>
    <property type="molecule type" value="Genomic_DNA"/>
</dbReference>
<feature type="transmembrane region" description="Helical" evidence="1">
    <location>
        <begin position="79"/>
        <end position="103"/>
    </location>
</feature>
<organism evidence="2 3">
    <name type="scientific">Sediminibacterium roseum</name>
    <dbReference type="NCBI Taxonomy" id="1978412"/>
    <lineage>
        <taxon>Bacteria</taxon>
        <taxon>Pseudomonadati</taxon>
        <taxon>Bacteroidota</taxon>
        <taxon>Chitinophagia</taxon>
        <taxon>Chitinophagales</taxon>
        <taxon>Chitinophagaceae</taxon>
        <taxon>Sediminibacterium</taxon>
    </lineage>
</organism>
<evidence type="ECO:0000256" key="1">
    <source>
        <dbReference type="SAM" id="Phobius"/>
    </source>
</evidence>
<keyword evidence="1" id="KW-0472">Membrane</keyword>
<keyword evidence="3" id="KW-1185">Reference proteome</keyword>